<sequence>MPKREEEIYLPTKALNIISNISDFCNEEFFLKISGDTTHFHRYKNNLLQLLTVNGPKIGEGYGTSLFLKSDEMKELGCRVGFIGESAVLEKQLKALIPGCKIMELNQNLNNDTIIEILNENISEGNLTKFESEEIENYETLANLIEDSFREKVLDGLFIKFWFSLTDFLKFFQEIEVSENSICQINARIKLSINTLEAVSKQFLDLFDSHFYSLHIDVRGNELQIFFINFKRLDCIEKFFSPYCNKMGSVF</sequence>
<evidence type="ECO:0000313" key="1">
    <source>
        <dbReference type="Proteomes" id="UP000887580"/>
    </source>
</evidence>
<evidence type="ECO:0000313" key="2">
    <source>
        <dbReference type="WBParaSite" id="PS1159_v2.g11307.t1"/>
    </source>
</evidence>
<dbReference type="Proteomes" id="UP000887580">
    <property type="component" value="Unplaced"/>
</dbReference>
<proteinExistence type="predicted"/>
<reference evidence="2" key="1">
    <citation type="submission" date="2022-11" db="UniProtKB">
        <authorList>
            <consortium name="WormBaseParasite"/>
        </authorList>
    </citation>
    <scope>IDENTIFICATION</scope>
</reference>
<name>A0AC35EWC6_9BILA</name>
<dbReference type="WBParaSite" id="PS1159_v2.g11307.t1">
    <property type="protein sequence ID" value="PS1159_v2.g11307.t1"/>
    <property type="gene ID" value="PS1159_v2.g11307"/>
</dbReference>
<protein>
    <submittedName>
        <fullName evidence="2">Uncharacterized protein</fullName>
    </submittedName>
</protein>
<organism evidence="1 2">
    <name type="scientific">Panagrolaimus sp. PS1159</name>
    <dbReference type="NCBI Taxonomy" id="55785"/>
    <lineage>
        <taxon>Eukaryota</taxon>
        <taxon>Metazoa</taxon>
        <taxon>Ecdysozoa</taxon>
        <taxon>Nematoda</taxon>
        <taxon>Chromadorea</taxon>
        <taxon>Rhabditida</taxon>
        <taxon>Tylenchina</taxon>
        <taxon>Panagrolaimomorpha</taxon>
        <taxon>Panagrolaimoidea</taxon>
        <taxon>Panagrolaimidae</taxon>
        <taxon>Panagrolaimus</taxon>
    </lineage>
</organism>
<accession>A0AC35EWC6</accession>